<evidence type="ECO:0000256" key="1">
    <source>
        <dbReference type="SAM" id="MobiDB-lite"/>
    </source>
</evidence>
<evidence type="ECO:0000259" key="2">
    <source>
        <dbReference type="Pfam" id="PF10536"/>
    </source>
</evidence>
<evidence type="ECO:0000313" key="3">
    <source>
        <dbReference type="EMBL" id="SPD14376.1"/>
    </source>
</evidence>
<reference evidence="3" key="1">
    <citation type="submission" date="2018-02" db="EMBL/GenBank/DDBJ databases">
        <authorList>
            <person name="Cohen D.B."/>
            <person name="Kent A.D."/>
        </authorList>
    </citation>
    <scope>NUCLEOTIDE SEQUENCE</scope>
</reference>
<dbReference type="PANTHER" id="PTHR46033">
    <property type="entry name" value="PROTEIN MAIN-LIKE 2"/>
    <property type="match status" value="1"/>
</dbReference>
<dbReference type="InterPro" id="IPR019557">
    <property type="entry name" value="AminoTfrase-like_pln_mobile"/>
</dbReference>
<organism evidence="3">
    <name type="scientific">Fagus sylvatica</name>
    <name type="common">Beechnut</name>
    <dbReference type="NCBI Taxonomy" id="28930"/>
    <lineage>
        <taxon>Eukaryota</taxon>
        <taxon>Viridiplantae</taxon>
        <taxon>Streptophyta</taxon>
        <taxon>Embryophyta</taxon>
        <taxon>Tracheophyta</taxon>
        <taxon>Spermatophyta</taxon>
        <taxon>Magnoliopsida</taxon>
        <taxon>eudicotyledons</taxon>
        <taxon>Gunneridae</taxon>
        <taxon>Pentapetalae</taxon>
        <taxon>rosids</taxon>
        <taxon>fabids</taxon>
        <taxon>Fagales</taxon>
        <taxon>Fagaceae</taxon>
        <taxon>Fagus</taxon>
    </lineage>
</organism>
<dbReference type="AlphaFoldDB" id="A0A2N9HJL5"/>
<feature type="domain" description="Aminotransferase-like plant mobile" evidence="2">
    <location>
        <begin position="38"/>
        <end position="216"/>
    </location>
</feature>
<proteinExistence type="predicted"/>
<dbReference type="EMBL" id="OIVN01003918">
    <property type="protein sequence ID" value="SPD14376.1"/>
    <property type="molecule type" value="Genomic_DNA"/>
</dbReference>
<accession>A0A2N9HJL5</accession>
<dbReference type="GO" id="GO:0010073">
    <property type="term" value="P:meristem maintenance"/>
    <property type="evidence" value="ECO:0007669"/>
    <property type="project" value="InterPro"/>
</dbReference>
<protein>
    <recommendedName>
        <fullName evidence="2">Aminotransferase-like plant mobile domain-containing protein</fullName>
    </recommendedName>
</protein>
<dbReference type="InterPro" id="IPR044824">
    <property type="entry name" value="MAIN-like"/>
</dbReference>
<dbReference type="Pfam" id="PF10536">
    <property type="entry name" value="PMD"/>
    <property type="match status" value="1"/>
</dbReference>
<dbReference type="PANTHER" id="PTHR46033:SF8">
    <property type="entry name" value="PROTEIN MAINTENANCE OF MERISTEMS-LIKE"/>
    <property type="match status" value="1"/>
</dbReference>
<sequence length="353" mass="40730">MVMWALETKVLSVRIRHLADVLRRDREEPPTELRYRQWAAYFIFSCFLGNDRSIVPTPIVGMFRDIDTLREYDWGALTYGFYIRGLRRYSRRESISFLGFWQFTVFWAFEHFPTFAPSRLPLASDPDFPLARRWDTSRIERMTTCTLLELRMTVDCLRDADIIFQPYSAALSQRPEVFRAVALSRLRLWIRTTRSWELLLGERTVRQLGDEAVVPVDPSPLMTIEDYIPRAPSDPYIAGVSAYPSLVREGVPYQEWFEQVSLGSLMSLHEIERLEGEILRLQLELSVSVDRHTADMSTGRDGQYADGGDTARGGDGADAEGFGPGMQRWPSCCRRTEIRGAASWHGHYSCYRS</sequence>
<feature type="region of interest" description="Disordered" evidence="1">
    <location>
        <begin position="294"/>
        <end position="321"/>
    </location>
</feature>
<name>A0A2N9HJL5_FAGSY</name>
<gene>
    <name evidence="3" type="ORF">FSB_LOCUS42258</name>
</gene>